<reference evidence="3 4" key="1">
    <citation type="journal article" date="2015" name="Genome Biol. Evol.">
        <title>Phylogenomic analyses indicate that early fungi evolved digesting cell walls of algal ancestors of land plants.</title>
        <authorList>
            <person name="Chang Y."/>
            <person name="Wang S."/>
            <person name="Sekimoto S."/>
            <person name="Aerts A.L."/>
            <person name="Choi C."/>
            <person name="Clum A."/>
            <person name="LaButti K.M."/>
            <person name="Lindquist E.A."/>
            <person name="Yee Ngan C."/>
            <person name="Ohm R.A."/>
            <person name="Salamov A.A."/>
            <person name="Grigoriev I.V."/>
            <person name="Spatafora J.W."/>
            <person name="Berbee M.L."/>
        </authorList>
    </citation>
    <scope>NUCLEOTIDE SEQUENCE [LARGE SCALE GENOMIC DNA]</scope>
    <source>
        <strain evidence="3 4">NRRL 28638</strain>
    </source>
</reference>
<name>A0A137P4Z2_CONC2</name>
<feature type="signal peptide" evidence="2">
    <location>
        <begin position="1"/>
        <end position="24"/>
    </location>
</feature>
<evidence type="ECO:0000313" key="4">
    <source>
        <dbReference type="Proteomes" id="UP000070444"/>
    </source>
</evidence>
<sequence length="116" mass="12790">MKTFALINIFAMVMVATPISQTYSKSQSFGSSYVDDGTGKPQGKAWGNSYGSSSVTDPDGYTYKNEDGNNYFTPLNRAQLNQLFQADSDNVANFRAAFQRYGPVFNYQPPQPAPGY</sequence>
<organism evidence="3 4">
    <name type="scientific">Conidiobolus coronatus (strain ATCC 28846 / CBS 209.66 / NRRL 28638)</name>
    <name type="common">Delacroixia coronata</name>
    <dbReference type="NCBI Taxonomy" id="796925"/>
    <lineage>
        <taxon>Eukaryota</taxon>
        <taxon>Fungi</taxon>
        <taxon>Fungi incertae sedis</taxon>
        <taxon>Zoopagomycota</taxon>
        <taxon>Entomophthoromycotina</taxon>
        <taxon>Entomophthoromycetes</taxon>
        <taxon>Entomophthorales</taxon>
        <taxon>Ancylistaceae</taxon>
        <taxon>Conidiobolus</taxon>
    </lineage>
</organism>
<proteinExistence type="predicted"/>
<dbReference type="Proteomes" id="UP000070444">
    <property type="component" value="Unassembled WGS sequence"/>
</dbReference>
<evidence type="ECO:0000256" key="2">
    <source>
        <dbReference type="SAM" id="SignalP"/>
    </source>
</evidence>
<feature type="region of interest" description="Disordered" evidence="1">
    <location>
        <begin position="25"/>
        <end position="62"/>
    </location>
</feature>
<feature type="chain" id="PRO_5007294395" description="Secreted protein" evidence="2">
    <location>
        <begin position="25"/>
        <end position="116"/>
    </location>
</feature>
<dbReference type="EMBL" id="KQ964513">
    <property type="protein sequence ID" value="KXN70075.1"/>
    <property type="molecule type" value="Genomic_DNA"/>
</dbReference>
<evidence type="ECO:0000256" key="1">
    <source>
        <dbReference type="SAM" id="MobiDB-lite"/>
    </source>
</evidence>
<gene>
    <name evidence="3" type="ORF">CONCODRAFT_7410</name>
</gene>
<accession>A0A137P4Z2</accession>
<protein>
    <recommendedName>
        <fullName evidence="5">Secreted protein</fullName>
    </recommendedName>
</protein>
<evidence type="ECO:0008006" key="5">
    <source>
        <dbReference type="Google" id="ProtNLM"/>
    </source>
</evidence>
<keyword evidence="4" id="KW-1185">Reference proteome</keyword>
<keyword evidence="2" id="KW-0732">Signal</keyword>
<evidence type="ECO:0000313" key="3">
    <source>
        <dbReference type="EMBL" id="KXN70075.1"/>
    </source>
</evidence>
<dbReference type="AlphaFoldDB" id="A0A137P4Z2"/>